<reference evidence="1 2" key="1">
    <citation type="submission" date="2019-02" db="EMBL/GenBank/DDBJ databases">
        <title>Deep-cultivation of Planctomycetes and their phenomic and genomic characterization uncovers novel biology.</title>
        <authorList>
            <person name="Wiegand S."/>
            <person name="Jogler M."/>
            <person name="Boedeker C."/>
            <person name="Pinto D."/>
            <person name="Vollmers J."/>
            <person name="Rivas-Marin E."/>
            <person name="Kohn T."/>
            <person name="Peeters S.H."/>
            <person name="Heuer A."/>
            <person name="Rast P."/>
            <person name="Oberbeckmann S."/>
            <person name="Bunk B."/>
            <person name="Jeske O."/>
            <person name="Meyerdierks A."/>
            <person name="Storesund J.E."/>
            <person name="Kallscheuer N."/>
            <person name="Luecker S."/>
            <person name="Lage O.M."/>
            <person name="Pohl T."/>
            <person name="Merkel B.J."/>
            <person name="Hornburger P."/>
            <person name="Mueller R.-W."/>
            <person name="Bruemmer F."/>
            <person name="Labrenz M."/>
            <person name="Spormann A.M."/>
            <person name="Op den Camp H."/>
            <person name="Overmann J."/>
            <person name="Amann R."/>
            <person name="Jetten M.S.M."/>
            <person name="Mascher T."/>
            <person name="Medema M.H."/>
            <person name="Devos D.P."/>
            <person name="Kaster A.-K."/>
            <person name="Ovreas L."/>
            <person name="Rohde M."/>
            <person name="Galperin M.Y."/>
            <person name="Jogler C."/>
        </authorList>
    </citation>
    <scope>NUCLEOTIDE SEQUENCE [LARGE SCALE GENOMIC DNA]</scope>
    <source>
        <strain evidence="1 2">KS4</strain>
    </source>
</reference>
<dbReference type="SUPFAM" id="SSF81901">
    <property type="entry name" value="HCP-like"/>
    <property type="match status" value="3"/>
</dbReference>
<dbReference type="InterPro" id="IPR011990">
    <property type="entry name" value="TPR-like_helical_dom_sf"/>
</dbReference>
<dbReference type="GO" id="GO:0008800">
    <property type="term" value="F:beta-lactamase activity"/>
    <property type="evidence" value="ECO:0007669"/>
    <property type="project" value="UniProtKB-EC"/>
</dbReference>
<accession>A0A517YU21</accession>
<dbReference type="PANTHER" id="PTHR11102">
    <property type="entry name" value="SEL-1-LIKE PROTEIN"/>
    <property type="match status" value="1"/>
</dbReference>
<keyword evidence="2" id="KW-1185">Reference proteome</keyword>
<evidence type="ECO:0000313" key="2">
    <source>
        <dbReference type="Proteomes" id="UP000317369"/>
    </source>
</evidence>
<dbReference type="InterPro" id="IPR050767">
    <property type="entry name" value="Sel1_AlgK"/>
</dbReference>
<proteinExistence type="predicted"/>
<dbReference type="OrthoDB" id="273483at2"/>
<gene>
    <name evidence="1" type="primary">hcpC_2</name>
    <name evidence="1" type="ORF">KS4_17550</name>
</gene>
<dbReference type="Pfam" id="PF08238">
    <property type="entry name" value="Sel1"/>
    <property type="match status" value="11"/>
</dbReference>
<dbReference type="EMBL" id="CP036425">
    <property type="protein sequence ID" value="QDU33699.1"/>
    <property type="molecule type" value="Genomic_DNA"/>
</dbReference>
<dbReference type="KEGG" id="pcor:KS4_17550"/>
<keyword evidence="1" id="KW-0378">Hydrolase</keyword>
<dbReference type="PANTHER" id="PTHR11102:SF160">
    <property type="entry name" value="ERAD-ASSOCIATED E3 UBIQUITIN-PROTEIN LIGASE COMPONENT HRD3"/>
    <property type="match status" value="1"/>
</dbReference>
<protein>
    <submittedName>
        <fullName evidence="1">Beta-lactamase HcpC</fullName>
        <ecNumber evidence="1">3.5.2.6</ecNumber>
    </submittedName>
</protein>
<name>A0A517YU21_9BACT</name>
<dbReference type="EC" id="3.5.2.6" evidence="1"/>
<dbReference type="AlphaFoldDB" id="A0A517YU21"/>
<dbReference type="InterPro" id="IPR006597">
    <property type="entry name" value="Sel1-like"/>
</dbReference>
<dbReference type="Proteomes" id="UP000317369">
    <property type="component" value="Chromosome"/>
</dbReference>
<organism evidence="1 2">
    <name type="scientific">Poriferisphaera corsica</name>
    <dbReference type="NCBI Taxonomy" id="2528020"/>
    <lineage>
        <taxon>Bacteria</taxon>
        <taxon>Pseudomonadati</taxon>
        <taxon>Planctomycetota</taxon>
        <taxon>Phycisphaerae</taxon>
        <taxon>Phycisphaerales</taxon>
        <taxon>Phycisphaeraceae</taxon>
        <taxon>Poriferisphaera</taxon>
    </lineage>
</organism>
<dbReference type="RefSeq" id="WP_145076944.1">
    <property type="nucleotide sequence ID" value="NZ_CP036425.1"/>
</dbReference>
<dbReference type="Gene3D" id="1.25.40.10">
    <property type="entry name" value="Tetratricopeptide repeat domain"/>
    <property type="match status" value="2"/>
</dbReference>
<evidence type="ECO:0000313" key="1">
    <source>
        <dbReference type="EMBL" id="QDU33699.1"/>
    </source>
</evidence>
<dbReference type="SMART" id="SM00671">
    <property type="entry name" value="SEL1"/>
    <property type="match status" value="10"/>
</dbReference>
<sequence length="460" mass="52094">MAYLEEGVKRGDAKCATSLGYLYVTGKYGIGVDAEKALKYLKIAENRGDLDAVIIRAESYFDGQGVEENKGRALEILLDNEYHENAAIFEKISEYYYHGASGLQDLAKAREYAKRAVDMGNPEACMMMARLEHEDFAPNKEKVAYWLNRASELGEPNGQYRLALMYVQGVMFEKSYLEAVNILKKLGLKNYTPAYRAMADIYMKGDQTLEKNERIALRYYLKAAQAGDLSCAYRLYTLQHELTQFKFTDEEIAKGFEILKAAADTGDVMAMSRVGRISWSKTYRHYNIARSVRYFKMAAERGDMKSAFAVGIVYDLYLKPAQYEKARQWYEIAAKGGSHEALNQLGRIYQHGLGVEKDLQQALGIYQMAMKKGVPIAMVNVGWFYENGVVVEKDVRRAMTLYKKAAHTGSADGMMSLGKLYYKGIGVARDQKKAYEYIRQAARLKLAEAQTFLTSNDVAW</sequence>